<feature type="DNA-binding region" description="H-T-H motif" evidence="4">
    <location>
        <begin position="46"/>
        <end position="65"/>
    </location>
</feature>
<dbReference type="PANTHER" id="PTHR30055">
    <property type="entry name" value="HTH-TYPE TRANSCRIPTIONAL REGULATOR RUTR"/>
    <property type="match status" value="1"/>
</dbReference>
<gene>
    <name evidence="7" type="ORF">GCM10023321_31180</name>
</gene>
<dbReference type="PRINTS" id="PR00455">
    <property type="entry name" value="HTHTETR"/>
</dbReference>
<dbReference type="Gene3D" id="1.10.357.10">
    <property type="entry name" value="Tetracycline Repressor, domain 2"/>
    <property type="match status" value="1"/>
</dbReference>
<evidence type="ECO:0000259" key="6">
    <source>
        <dbReference type="PROSITE" id="PS50977"/>
    </source>
</evidence>
<feature type="compositionally biased region" description="Polar residues" evidence="5">
    <location>
        <begin position="7"/>
        <end position="16"/>
    </location>
</feature>
<dbReference type="PROSITE" id="PS50977">
    <property type="entry name" value="HTH_TETR_2"/>
    <property type="match status" value="1"/>
</dbReference>
<evidence type="ECO:0000256" key="3">
    <source>
        <dbReference type="ARBA" id="ARBA00023163"/>
    </source>
</evidence>
<name>A0ABP9Q2N9_9PSEU</name>
<keyword evidence="1" id="KW-0805">Transcription regulation</keyword>
<reference evidence="8" key="1">
    <citation type="journal article" date="2019" name="Int. J. Syst. Evol. Microbiol.">
        <title>The Global Catalogue of Microorganisms (GCM) 10K type strain sequencing project: providing services to taxonomists for standard genome sequencing and annotation.</title>
        <authorList>
            <consortium name="The Broad Institute Genomics Platform"/>
            <consortium name="The Broad Institute Genome Sequencing Center for Infectious Disease"/>
            <person name="Wu L."/>
            <person name="Ma J."/>
        </authorList>
    </citation>
    <scope>NUCLEOTIDE SEQUENCE [LARGE SCALE GENOMIC DNA]</scope>
    <source>
        <strain evidence="8">JCM 18303</strain>
    </source>
</reference>
<evidence type="ECO:0000256" key="5">
    <source>
        <dbReference type="SAM" id="MobiDB-lite"/>
    </source>
</evidence>
<dbReference type="SUPFAM" id="SSF46689">
    <property type="entry name" value="Homeodomain-like"/>
    <property type="match status" value="1"/>
</dbReference>
<organism evidence="7 8">
    <name type="scientific">Pseudonocardia eucalypti</name>
    <dbReference type="NCBI Taxonomy" id="648755"/>
    <lineage>
        <taxon>Bacteria</taxon>
        <taxon>Bacillati</taxon>
        <taxon>Actinomycetota</taxon>
        <taxon>Actinomycetes</taxon>
        <taxon>Pseudonocardiales</taxon>
        <taxon>Pseudonocardiaceae</taxon>
        <taxon>Pseudonocardia</taxon>
    </lineage>
</organism>
<dbReference type="InterPro" id="IPR050109">
    <property type="entry name" value="HTH-type_TetR-like_transc_reg"/>
</dbReference>
<dbReference type="InterPro" id="IPR001647">
    <property type="entry name" value="HTH_TetR"/>
</dbReference>
<dbReference type="Pfam" id="PF21351">
    <property type="entry name" value="TetR_C_41"/>
    <property type="match status" value="1"/>
</dbReference>
<keyword evidence="8" id="KW-1185">Reference proteome</keyword>
<sequence length="209" mass="22650">MRAVDSSEGQAGQQRRTQAERSEATRLLLVNTGRRLFTEQGFAGTSTEALVREAGVTRGALYHHYNGKRELFQAVFEQVEREIVEQVVAAVAGAADDFERAWRIGIEAFLDGCMDPAAQRIVLLDAPSVLGWDKWREIDSAYFLGLIVALFEQGMAAGVFARRPAQPIAQMAMGALTEAALSIARAPDVAAARAEFGAAAMHLIEGLKS</sequence>
<proteinExistence type="predicted"/>
<comment type="caution">
    <text evidence="7">The sequence shown here is derived from an EMBL/GenBank/DDBJ whole genome shotgun (WGS) entry which is preliminary data.</text>
</comment>
<dbReference type="InterPro" id="IPR049484">
    <property type="entry name" value="Rv0078-like_C"/>
</dbReference>
<dbReference type="PANTHER" id="PTHR30055:SF234">
    <property type="entry name" value="HTH-TYPE TRANSCRIPTIONAL REGULATOR BETI"/>
    <property type="match status" value="1"/>
</dbReference>
<evidence type="ECO:0000313" key="7">
    <source>
        <dbReference type="EMBL" id="GAA5156124.1"/>
    </source>
</evidence>
<dbReference type="InterPro" id="IPR009057">
    <property type="entry name" value="Homeodomain-like_sf"/>
</dbReference>
<accession>A0ABP9Q2N9</accession>
<dbReference type="EMBL" id="BAABJP010000010">
    <property type="protein sequence ID" value="GAA5156124.1"/>
    <property type="molecule type" value="Genomic_DNA"/>
</dbReference>
<evidence type="ECO:0000256" key="4">
    <source>
        <dbReference type="PROSITE-ProRule" id="PRU00335"/>
    </source>
</evidence>
<keyword evidence="3" id="KW-0804">Transcription</keyword>
<dbReference type="Proteomes" id="UP001428817">
    <property type="component" value="Unassembled WGS sequence"/>
</dbReference>
<feature type="domain" description="HTH tetR-type" evidence="6">
    <location>
        <begin position="23"/>
        <end position="83"/>
    </location>
</feature>
<feature type="region of interest" description="Disordered" evidence="5">
    <location>
        <begin position="1"/>
        <end position="22"/>
    </location>
</feature>
<evidence type="ECO:0000256" key="2">
    <source>
        <dbReference type="ARBA" id="ARBA00023125"/>
    </source>
</evidence>
<protein>
    <submittedName>
        <fullName evidence="7">TetR/AcrR family transcriptional regulator</fullName>
    </submittedName>
</protein>
<evidence type="ECO:0000313" key="8">
    <source>
        <dbReference type="Proteomes" id="UP001428817"/>
    </source>
</evidence>
<evidence type="ECO:0000256" key="1">
    <source>
        <dbReference type="ARBA" id="ARBA00023015"/>
    </source>
</evidence>
<keyword evidence="2 4" id="KW-0238">DNA-binding</keyword>
<dbReference type="Pfam" id="PF00440">
    <property type="entry name" value="TetR_N"/>
    <property type="match status" value="1"/>
</dbReference>